<accession>A0AAE1ESA7</accession>
<gene>
    <name evidence="1" type="ORF">Pcinc_033442</name>
</gene>
<sequence length="59" mass="6681">FVFRRPRQTPRPSTSRTSIPISVINVSNLVPVNVVPHVSPQNKHFPSFLPHAHSTSRVR</sequence>
<proteinExistence type="predicted"/>
<evidence type="ECO:0000313" key="1">
    <source>
        <dbReference type="EMBL" id="KAK3860509.1"/>
    </source>
</evidence>
<dbReference type="EMBL" id="JAWQEG010004712">
    <property type="protein sequence ID" value="KAK3860509.1"/>
    <property type="molecule type" value="Genomic_DNA"/>
</dbReference>
<name>A0AAE1ESA7_PETCI</name>
<dbReference type="Proteomes" id="UP001286313">
    <property type="component" value="Unassembled WGS sequence"/>
</dbReference>
<reference evidence="1" key="1">
    <citation type="submission" date="2023-10" db="EMBL/GenBank/DDBJ databases">
        <title>Genome assemblies of two species of porcelain crab, Petrolisthes cinctipes and Petrolisthes manimaculis (Anomura: Porcellanidae).</title>
        <authorList>
            <person name="Angst P."/>
        </authorList>
    </citation>
    <scope>NUCLEOTIDE SEQUENCE</scope>
    <source>
        <strain evidence="1">PB745_01</strain>
        <tissue evidence="1">Gill</tissue>
    </source>
</reference>
<organism evidence="1 2">
    <name type="scientific">Petrolisthes cinctipes</name>
    <name type="common">Flat porcelain crab</name>
    <dbReference type="NCBI Taxonomy" id="88211"/>
    <lineage>
        <taxon>Eukaryota</taxon>
        <taxon>Metazoa</taxon>
        <taxon>Ecdysozoa</taxon>
        <taxon>Arthropoda</taxon>
        <taxon>Crustacea</taxon>
        <taxon>Multicrustacea</taxon>
        <taxon>Malacostraca</taxon>
        <taxon>Eumalacostraca</taxon>
        <taxon>Eucarida</taxon>
        <taxon>Decapoda</taxon>
        <taxon>Pleocyemata</taxon>
        <taxon>Anomura</taxon>
        <taxon>Galatheoidea</taxon>
        <taxon>Porcellanidae</taxon>
        <taxon>Petrolisthes</taxon>
    </lineage>
</organism>
<dbReference type="AlphaFoldDB" id="A0AAE1ESA7"/>
<protein>
    <submittedName>
        <fullName evidence="1">Uncharacterized protein</fullName>
    </submittedName>
</protein>
<evidence type="ECO:0000313" key="2">
    <source>
        <dbReference type="Proteomes" id="UP001286313"/>
    </source>
</evidence>
<feature type="non-terminal residue" evidence="1">
    <location>
        <position position="1"/>
    </location>
</feature>
<comment type="caution">
    <text evidence="1">The sequence shown here is derived from an EMBL/GenBank/DDBJ whole genome shotgun (WGS) entry which is preliminary data.</text>
</comment>
<keyword evidence="2" id="KW-1185">Reference proteome</keyword>